<evidence type="ECO:0000313" key="2">
    <source>
        <dbReference type="EMBL" id="KAA1110155.1"/>
    </source>
</evidence>
<accession>A0A5B0QAL6</accession>
<dbReference type="OrthoDB" id="3251057at2759"/>
<dbReference type="Proteomes" id="UP000324748">
    <property type="component" value="Unassembled WGS sequence"/>
</dbReference>
<feature type="region of interest" description="Disordered" evidence="1">
    <location>
        <begin position="1"/>
        <end position="72"/>
    </location>
</feature>
<evidence type="ECO:0000256" key="1">
    <source>
        <dbReference type="SAM" id="MobiDB-lite"/>
    </source>
</evidence>
<organism evidence="2 3">
    <name type="scientific">Puccinia graminis f. sp. tritici</name>
    <dbReference type="NCBI Taxonomy" id="56615"/>
    <lineage>
        <taxon>Eukaryota</taxon>
        <taxon>Fungi</taxon>
        <taxon>Dikarya</taxon>
        <taxon>Basidiomycota</taxon>
        <taxon>Pucciniomycotina</taxon>
        <taxon>Pucciniomycetes</taxon>
        <taxon>Pucciniales</taxon>
        <taxon>Pucciniaceae</taxon>
        <taxon>Puccinia</taxon>
    </lineage>
</organism>
<reference evidence="2 3" key="1">
    <citation type="submission" date="2019-05" db="EMBL/GenBank/DDBJ databases">
        <title>Emergence of the Ug99 lineage of the wheat stem rust pathogen through somatic hybridization.</title>
        <authorList>
            <person name="Li F."/>
            <person name="Upadhyaya N.M."/>
            <person name="Sperschneider J."/>
            <person name="Matny O."/>
            <person name="Nguyen-Phuc H."/>
            <person name="Mago R."/>
            <person name="Raley C."/>
            <person name="Miller M.E."/>
            <person name="Silverstein K.A.T."/>
            <person name="Henningsen E."/>
            <person name="Hirsch C.D."/>
            <person name="Visser B."/>
            <person name="Pretorius Z.A."/>
            <person name="Steffenson B.J."/>
            <person name="Schwessinger B."/>
            <person name="Dodds P.N."/>
            <person name="Figueroa M."/>
        </authorList>
    </citation>
    <scope>NUCLEOTIDE SEQUENCE [LARGE SCALE GENOMIC DNA]</scope>
    <source>
        <strain evidence="2">21-0</strain>
    </source>
</reference>
<name>A0A5B0QAL6_PUCGR</name>
<keyword evidence="3" id="KW-1185">Reference proteome</keyword>
<feature type="region of interest" description="Disordered" evidence="1">
    <location>
        <begin position="162"/>
        <end position="189"/>
    </location>
</feature>
<gene>
    <name evidence="2" type="ORF">PGT21_012676</name>
</gene>
<protein>
    <submittedName>
        <fullName evidence="2">Uncharacterized protein</fullName>
    </submittedName>
</protein>
<comment type="caution">
    <text evidence="2">The sequence shown here is derived from an EMBL/GenBank/DDBJ whole genome shotgun (WGS) entry which is preliminary data.</text>
</comment>
<feature type="compositionally biased region" description="Pro residues" evidence="1">
    <location>
        <begin position="22"/>
        <end position="31"/>
    </location>
</feature>
<dbReference type="AlphaFoldDB" id="A0A5B0QAL6"/>
<evidence type="ECO:0000313" key="3">
    <source>
        <dbReference type="Proteomes" id="UP000324748"/>
    </source>
</evidence>
<dbReference type="EMBL" id="VSWC01000027">
    <property type="protein sequence ID" value="KAA1110155.1"/>
    <property type="molecule type" value="Genomic_DNA"/>
</dbReference>
<proteinExistence type="predicted"/>
<sequence>MIDPTLFEISLPAQPSDGPDDQLPPLPPPLLLLPEDKASKNRRPTTDTAEITPNPPKPSTTAPKSLATIPKTPEMTSKAPAINSKSLQYSAASDRNTPHTWTTLEKCKHLELLYDQIYGTWINHPTSDSSFSNLNKHASICLCKHGESQKTQSLACLGTTGTGDINPKEASSQPQGKLPPPHQVNIQAT</sequence>